<organism evidence="1 2">
    <name type="scientific">Biomphalaria pfeifferi</name>
    <name type="common">Bloodfluke planorb</name>
    <name type="synonym">Freshwater snail</name>
    <dbReference type="NCBI Taxonomy" id="112525"/>
    <lineage>
        <taxon>Eukaryota</taxon>
        <taxon>Metazoa</taxon>
        <taxon>Spiralia</taxon>
        <taxon>Lophotrochozoa</taxon>
        <taxon>Mollusca</taxon>
        <taxon>Gastropoda</taxon>
        <taxon>Heterobranchia</taxon>
        <taxon>Euthyneura</taxon>
        <taxon>Panpulmonata</taxon>
        <taxon>Hygrophila</taxon>
        <taxon>Lymnaeoidea</taxon>
        <taxon>Planorbidae</taxon>
        <taxon>Biomphalaria</taxon>
    </lineage>
</organism>
<evidence type="ECO:0000313" key="1">
    <source>
        <dbReference type="EMBL" id="KAK0063211.1"/>
    </source>
</evidence>
<dbReference type="Proteomes" id="UP001233172">
    <property type="component" value="Unassembled WGS sequence"/>
</dbReference>
<comment type="caution">
    <text evidence="1">The sequence shown here is derived from an EMBL/GenBank/DDBJ whole genome shotgun (WGS) entry which is preliminary data.</text>
</comment>
<accession>A0AAD8BYT4</accession>
<gene>
    <name evidence="1" type="ORF">Bpfe_007407</name>
</gene>
<reference evidence="1" key="2">
    <citation type="submission" date="2023-04" db="EMBL/GenBank/DDBJ databases">
        <authorList>
            <person name="Bu L."/>
            <person name="Lu L."/>
            <person name="Laidemitt M.R."/>
            <person name="Zhang S.M."/>
            <person name="Mutuku M."/>
            <person name="Mkoji G."/>
            <person name="Steinauer M."/>
            <person name="Loker E.S."/>
        </authorList>
    </citation>
    <scope>NUCLEOTIDE SEQUENCE</scope>
    <source>
        <strain evidence="1">KasaAsao</strain>
        <tissue evidence="1">Whole Snail</tissue>
    </source>
</reference>
<name>A0AAD8BYT4_BIOPF</name>
<keyword evidence="2" id="KW-1185">Reference proteome</keyword>
<dbReference type="AlphaFoldDB" id="A0AAD8BYT4"/>
<sequence length="76" mass="8204">MLNAIPADLAATTQTSRHNRVYSSTPVCLSPHICFHYADPSPAPFSANGISAPCKYHVKIAHGPVSARIVSRTCWL</sequence>
<dbReference type="EMBL" id="JASAOG010000022">
    <property type="protein sequence ID" value="KAK0063211.1"/>
    <property type="molecule type" value="Genomic_DNA"/>
</dbReference>
<protein>
    <submittedName>
        <fullName evidence="1">Uncharacterized protein</fullName>
    </submittedName>
</protein>
<proteinExistence type="predicted"/>
<reference evidence="1" key="1">
    <citation type="journal article" date="2023" name="PLoS Negl. Trop. Dis.">
        <title>A genome sequence for Biomphalaria pfeifferi, the major vector snail for the human-infecting parasite Schistosoma mansoni.</title>
        <authorList>
            <person name="Bu L."/>
            <person name="Lu L."/>
            <person name="Laidemitt M.R."/>
            <person name="Zhang S.M."/>
            <person name="Mutuku M."/>
            <person name="Mkoji G."/>
            <person name="Steinauer M."/>
            <person name="Loker E.S."/>
        </authorList>
    </citation>
    <scope>NUCLEOTIDE SEQUENCE</scope>
    <source>
        <strain evidence="1">KasaAsao</strain>
    </source>
</reference>
<evidence type="ECO:0000313" key="2">
    <source>
        <dbReference type="Proteomes" id="UP001233172"/>
    </source>
</evidence>